<evidence type="ECO:0000313" key="3">
    <source>
        <dbReference type="Proteomes" id="UP000315289"/>
    </source>
</evidence>
<organism evidence="2 3">
    <name type="scientific">Candidatus Nitrosocosmicus arcticus</name>
    <dbReference type="NCBI Taxonomy" id="2035267"/>
    <lineage>
        <taxon>Archaea</taxon>
        <taxon>Nitrososphaerota</taxon>
        <taxon>Nitrososphaeria</taxon>
        <taxon>Nitrososphaerales</taxon>
        <taxon>Nitrososphaeraceae</taxon>
        <taxon>Candidatus Nitrosocosmicus</taxon>
    </lineage>
</organism>
<keyword evidence="3" id="KW-1185">Reference proteome</keyword>
<dbReference type="AlphaFoldDB" id="A0A557SYI3"/>
<accession>A0A557SYI3</accession>
<dbReference type="OrthoDB" id="9108at2157"/>
<name>A0A557SYI3_9ARCH</name>
<dbReference type="Proteomes" id="UP000315289">
    <property type="component" value="Unassembled WGS sequence"/>
</dbReference>
<keyword evidence="1" id="KW-0472">Membrane</keyword>
<feature type="transmembrane region" description="Helical" evidence="1">
    <location>
        <begin position="149"/>
        <end position="174"/>
    </location>
</feature>
<feature type="transmembrane region" description="Helical" evidence="1">
    <location>
        <begin position="5"/>
        <end position="25"/>
    </location>
</feature>
<keyword evidence="1" id="KW-1133">Transmembrane helix</keyword>
<protein>
    <recommendedName>
        <fullName evidence="4">GOLD domain-containing protein</fullName>
    </recommendedName>
</protein>
<sequence length="188" mass="20989">MQRGFIVLIICGALFLSSIIVFFVWGMSFSGMFIQNNPTLSTNQVTLDPLTSYNSSIFINSTDKLLTITIDSIDNDQVVLNELVTDPDGEIVSNSTFQKTYFSTITPNSTGRYEFSVSNMDQNNKATVYLFFGNLPFIKQNGEIDLSSFGGLVLGVILFIAGLVSFIIGIILYLKDRNKEKYRGFIPR</sequence>
<keyword evidence="1" id="KW-0812">Transmembrane</keyword>
<dbReference type="EMBL" id="VOAH01000001">
    <property type="protein sequence ID" value="TVP41665.1"/>
    <property type="molecule type" value="Genomic_DNA"/>
</dbReference>
<comment type="caution">
    <text evidence="2">The sequence shown here is derived from an EMBL/GenBank/DDBJ whole genome shotgun (WGS) entry which is preliminary data.</text>
</comment>
<gene>
    <name evidence="2" type="ORF">NARC_10071</name>
</gene>
<evidence type="ECO:0000256" key="1">
    <source>
        <dbReference type="SAM" id="Phobius"/>
    </source>
</evidence>
<evidence type="ECO:0000313" key="2">
    <source>
        <dbReference type="EMBL" id="TVP41665.1"/>
    </source>
</evidence>
<reference evidence="2 3" key="1">
    <citation type="journal article" date="2019" name="Front. Microbiol.">
        <title>Ammonia Oxidation by the Arctic Terrestrial Thaumarchaeote Candidatus Nitrosocosmicus arcticus Is Stimulated by Increasing Temperatures.</title>
        <authorList>
            <person name="Alves R.J.E."/>
            <person name="Kerou M."/>
            <person name="Zappe A."/>
            <person name="Bittner R."/>
            <person name="Abby S.S."/>
            <person name="Schmidt H.A."/>
            <person name="Pfeifer K."/>
            <person name="Schleper C."/>
        </authorList>
    </citation>
    <scope>NUCLEOTIDE SEQUENCE [LARGE SCALE GENOMIC DNA]</scope>
    <source>
        <strain evidence="2 3">Kfb</strain>
    </source>
</reference>
<evidence type="ECO:0008006" key="4">
    <source>
        <dbReference type="Google" id="ProtNLM"/>
    </source>
</evidence>
<proteinExistence type="predicted"/>